<feature type="signal peptide" evidence="3">
    <location>
        <begin position="1"/>
        <end position="19"/>
    </location>
</feature>
<dbReference type="RefSeq" id="WP_207924538.1">
    <property type="nucleotide sequence ID" value="NZ_SJCY01000001.1"/>
</dbReference>
<evidence type="ECO:0000256" key="3">
    <source>
        <dbReference type="SAM" id="SignalP"/>
    </source>
</evidence>
<evidence type="ECO:0000313" key="5">
    <source>
        <dbReference type="Proteomes" id="UP000295668"/>
    </source>
</evidence>
<dbReference type="Proteomes" id="UP000295668">
    <property type="component" value="Unassembled WGS sequence"/>
</dbReference>
<reference evidence="4 5" key="1">
    <citation type="submission" date="2019-02" db="EMBL/GenBank/DDBJ databases">
        <title>Pedobacter sp. nov., a novel speices isolated from soil of pinguins habitat in Antarcitica.</title>
        <authorList>
            <person name="He R.-H."/>
        </authorList>
    </citation>
    <scope>NUCLEOTIDE SEQUENCE [LARGE SCALE GENOMIC DNA]</scope>
    <source>
        <strain evidence="4 5">E01020</strain>
    </source>
</reference>
<protein>
    <submittedName>
        <fullName evidence="4">Septum formation initiator</fullName>
    </submittedName>
</protein>
<gene>
    <name evidence="4" type="ORF">EZJ43_00180</name>
</gene>
<keyword evidence="2" id="KW-0472">Membrane</keyword>
<feature type="coiled-coil region" evidence="1">
    <location>
        <begin position="23"/>
        <end position="71"/>
    </location>
</feature>
<keyword evidence="3" id="KW-0732">Signal</keyword>
<dbReference type="AlphaFoldDB" id="A0A4R5MNY8"/>
<feature type="transmembrane region" description="Helical" evidence="2">
    <location>
        <begin position="113"/>
        <end position="133"/>
    </location>
</feature>
<proteinExistence type="predicted"/>
<organism evidence="4 5">
    <name type="scientific">Pedobacter changchengzhani</name>
    <dbReference type="NCBI Taxonomy" id="2529274"/>
    <lineage>
        <taxon>Bacteria</taxon>
        <taxon>Pseudomonadati</taxon>
        <taxon>Bacteroidota</taxon>
        <taxon>Sphingobacteriia</taxon>
        <taxon>Sphingobacteriales</taxon>
        <taxon>Sphingobacteriaceae</taxon>
        <taxon>Pedobacter</taxon>
    </lineage>
</organism>
<feature type="chain" id="PRO_5020805046" evidence="3">
    <location>
        <begin position="20"/>
        <end position="315"/>
    </location>
</feature>
<accession>A0A4R5MNY8</accession>
<evidence type="ECO:0000313" key="4">
    <source>
        <dbReference type="EMBL" id="TDG37550.1"/>
    </source>
</evidence>
<keyword evidence="2" id="KW-1133">Transmembrane helix</keyword>
<evidence type="ECO:0000256" key="2">
    <source>
        <dbReference type="SAM" id="Phobius"/>
    </source>
</evidence>
<keyword evidence="2" id="KW-0812">Transmembrane</keyword>
<sequence length="315" mass="35337">MKIKITLTILLFSSISAFAQITKEDLDKEIKPLNEKLKILQLENNKLKIQLETTNIKLKTVNKNIDSLRNETKTNGDAITQTANELGLKIKETGDQNAGNISKISKSLSKNSLFGIIGVLLAILLSCVLYWFLSKKQKIDKIEVEEKFADNKASLKIDVVSEIEKSKKEQQEVNVKLEQKLIEILENQIKRIESTDINIGEIDVKPIDHTMPLKVADEITRINAYANSLDPNSQDSKALKSSVKRLVSTFRAEQYEIVDLLGQKYDDGMKVTVVGYVPNAKLSKGEEIISRIIKPQVKFKGEQIQAAQVDVSIGE</sequence>
<keyword evidence="5" id="KW-1185">Reference proteome</keyword>
<keyword evidence="1" id="KW-0175">Coiled coil</keyword>
<name>A0A4R5MNY8_9SPHI</name>
<dbReference type="EMBL" id="SJCY01000001">
    <property type="protein sequence ID" value="TDG37550.1"/>
    <property type="molecule type" value="Genomic_DNA"/>
</dbReference>
<feature type="coiled-coil region" evidence="1">
    <location>
        <begin position="160"/>
        <end position="195"/>
    </location>
</feature>
<evidence type="ECO:0000256" key="1">
    <source>
        <dbReference type="SAM" id="Coils"/>
    </source>
</evidence>
<comment type="caution">
    <text evidence="4">The sequence shown here is derived from an EMBL/GenBank/DDBJ whole genome shotgun (WGS) entry which is preliminary data.</text>
</comment>